<evidence type="ECO:0000256" key="13">
    <source>
        <dbReference type="ARBA" id="ARBA00042864"/>
    </source>
</evidence>
<keyword evidence="18" id="KW-1185">Reference proteome</keyword>
<evidence type="ECO:0000256" key="1">
    <source>
        <dbReference type="ARBA" id="ARBA00001936"/>
    </source>
</evidence>
<proteinExistence type="inferred from homology"/>
<keyword evidence="5 14" id="KW-0436">Ligase</keyword>
<protein>
    <recommendedName>
        <fullName evidence="4 14">Phosphoribosylamine--glycine ligase</fullName>
        <ecNumber evidence="4 14">6.3.4.13</ecNumber>
    </recommendedName>
    <alternativeName>
        <fullName evidence="14">GARS</fullName>
    </alternativeName>
    <alternativeName>
        <fullName evidence="12 14">Glycinamide ribonucleotide synthetase</fullName>
    </alternativeName>
    <alternativeName>
        <fullName evidence="13 14">Phosphoribosylglycinamide synthetase</fullName>
    </alternativeName>
</protein>
<keyword evidence="8 14" id="KW-0658">Purine biosynthesis</keyword>
<evidence type="ECO:0000313" key="17">
    <source>
        <dbReference type="EMBL" id="TDM12366.1"/>
    </source>
</evidence>
<dbReference type="InterPro" id="IPR016185">
    <property type="entry name" value="PreATP-grasp_dom_sf"/>
</dbReference>
<dbReference type="PANTHER" id="PTHR43472">
    <property type="entry name" value="PHOSPHORIBOSYLAMINE--GLYCINE LIGASE"/>
    <property type="match status" value="1"/>
</dbReference>
<comment type="cofactor">
    <cofactor evidence="1">
        <name>Mn(2+)</name>
        <dbReference type="ChEBI" id="CHEBI:29035"/>
    </cofactor>
</comment>
<dbReference type="SUPFAM" id="SSF52440">
    <property type="entry name" value="PreATP-grasp domain"/>
    <property type="match status" value="1"/>
</dbReference>
<dbReference type="SUPFAM" id="SSF56059">
    <property type="entry name" value="Glutathione synthetase ATP-binding domain-like"/>
    <property type="match status" value="1"/>
</dbReference>
<dbReference type="InterPro" id="IPR020562">
    <property type="entry name" value="PRibGlycinamide_synth_N"/>
</dbReference>
<dbReference type="SUPFAM" id="SSF51246">
    <property type="entry name" value="Rudiment single hybrid motif"/>
    <property type="match status" value="1"/>
</dbReference>
<evidence type="ECO:0000256" key="12">
    <source>
        <dbReference type="ARBA" id="ARBA00042242"/>
    </source>
</evidence>
<evidence type="ECO:0000256" key="4">
    <source>
        <dbReference type="ARBA" id="ARBA00013255"/>
    </source>
</evidence>
<dbReference type="InterPro" id="IPR000115">
    <property type="entry name" value="PRibGlycinamide_synth"/>
</dbReference>
<dbReference type="GO" id="GO:0005524">
    <property type="term" value="F:ATP binding"/>
    <property type="evidence" value="ECO:0007669"/>
    <property type="project" value="UniProtKB-UniRule"/>
</dbReference>
<evidence type="ECO:0000259" key="16">
    <source>
        <dbReference type="PROSITE" id="PS50975"/>
    </source>
</evidence>
<comment type="pathway">
    <text evidence="3 14">Purine metabolism; IMP biosynthesis via de novo pathway; N(1)-(5-phospho-D-ribosyl)glycinamide from 5-phospho-alpha-D-ribose 1-diphosphate: step 2/2.</text>
</comment>
<dbReference type="NCBIfam" id="TIGR00877">
    <property type="entry name" value="purD"/>
    <property type="match status" value="1"/>
</dbReference>
<comment type="caution">
    <text evidence="17">The sequence shown here is derived from an EMBL/GenBank/DDBJ whole genome shotgun (WGS) entry which is preliminary data.</text>
</comment>
<evidence type="ECO:0000256" key="11">
    <source>
        <dbReference type="ARBA" id="ARBA00038345"/>
    </source>
</evidence>
<dbReference type="PANTHER" id="PTHR43472:SF1">
    <property type="entry name" value="PHOSPHORIBOSYLAMINE--GLYCINE LIGASE, CHLOROPLASTIC"/>
    <property type="match status" value="1"/>
</dbReference>
<organism evidence="17 18">
    <name type="scientific">Macrococcus lamae</name>
    <dbReference type="NCBI Taxonomy" id="198484"/>
    <lineage>
        <taxon>Bacteria</taxon>
        <taxon>Bacillati</taxon>
        <taxon>Bacillota</taxon>
        <taxon>Bacilli</taxon>
        <taxon>Bacillales</taxon>
        <taxon>Staphylococcaceae</taxon>
        <taxon>Macrococcus</taxon>
    </lineage>
</organism>
<dbReference type="PROSITE" id="PS00184">
    <property type="entry name" value="GARS"/>
    <property type="match status" value="1"/>
</dbReference>
<dbReference type="Proteomes" id="UP000294802">
    <property type="component" value="Unassembled WGS sequence"/>
</dbReference>
<keyword evidence="6" id="KW-0479">Metal-binding</keyword>
<dbReference type="PROSITE" id="PS50975">
    <property type="entry name" value="ATP_GRASP"/>
    <property type="match status" value="1"/>
</dbReference>
<evidence type="ECO:0000256" key="5">
    <source>
        <dbReference type="ARBA" id="ARBA00022598"/>
    </source>
</evidence>
<accession>A0A4R6BVQ1</accession>
<evidence type="ECO:0000313" key="18">
    <source>
        <dbReference type="Proteomes" id="UP000294802"/>
    </source>
</evidence>
<dbReference type="InterPro" id="IPR020559">
    <property type="entry name" value="PRibGlycinamide_synth_CS"/>
</dbReference>
<dbReference type="GO" id="GO:0004637">
    <property type="term" value="F:phosphoribosylamine-glycine ligase activity"/>
    <property type="evidence" value="ECO:0007669"/>
    <property type="project" value="UniProtKB-UniRule"/>
</dbReference>
<comment type="similarity">
    <text evidence="11 14">Belongs to the GARS family.</text>
</comment>
<name>A0A4R6BVQ1_9STAP</name>
<dbReference type="FunFam" id="3.40.50.20:FF:000006">
    <property type="entry name" value="Phosphoribosylamine--glycine ligase, chloroplastic"/>
    <property type="match status" value="1"/>
</dbReference>
<keyword evidence="10" id="KW-0464">Manganese</keyword>
<dbReference type="InterPro" id="IPR020560">
    <property type="entry name" value="PRibGlycinamide_synth_C-dom"/>
</dbReference>
<dbReference type="RefSeq" id="WP_133443270.1">
    <property type="nucleotide sequence ID" value="NZ_SCWB01000004.1"/>
</dbReference>
<evidence type="ECO:0000256" key="8">
    <source>
        <dbReference type="ARBA" id="ARBA00022755"/>
    </source>
</evidence>
<dbReference type="Gene3D" id="3.40.50.20">
    <property type="match status" value="1"/>
</dbReference>
<comment type="cofactor">
    <cofactor evidence="2">
        <name>Mg(2+)</name>
        <dbReference type="ChEBI" id="CHEBI:18420"/>
    </cofactor>
</comment>
<dbReference type="InterPro" id="IPR013815">
    <property type="entry name" value="ATP_grasp_subdomain_1"/>
</dbReference>
<evidence type="ECO:0000256" key="15">
    <source>
        <dbReference type="PROSITE-ProRule" id="PRU00409"/>
    </source>
</evidence>
<dbReference type="EMBL" id="SCWB01000004">
    <property type="protein sequence ID" value="TDM12366.1"/>
    <property type="molecule type" value="Genomic_DNA"/>
</dbReference>
<gene>
    <name evidence="14" type="primary">purD</name>
    <name evidence="17" type="ORF">ERX29_03310</name>
</gene>
<dbReference type="GO" id="GO:0046872">
    <property type="term" value="F:metal ion binding"/>
    <property type="evidence" value="ECO:0007669"/>
    <property type="project" value="UniProtKB-KW"/>
</dbReference>
<evidence type="ECO:0000256" key="3">
    <source>
        <dbReference type="ARBA" id="ARBA00005174"/>
    </source>
</evidence>
<dbReference type="EC" id="6.3.4.13" evidence="4 14"/>
<keyword evidence="9 15" id="KW-0067">ATP-binding</keyword>
<dbReference type="Gene3D" id="3.30.1490.20">
    <property type="entry name" value="ATP-grasp fold, A domain"/>
    <property type="match status" value="1"/>
</dbReference>
<dbReference type="Pfam" id="PF02843">
    <property type="entry name" value="GARS_C"/>
    <property type="match status" value="1"/>
</dbReference>
<dbReference type="UniPathway" id="UPA00074">
    <property type="reaction ID" value="UER00125"/>
</dbReference>
<sequence>MKILVIGSGGREHALAHHISQSEQVEEVFVIPGNDAMANVATVVRDIDETDQSKIADFASSYNIDWVIIGPEQPLIDGLTDVLTAQGIKVFGPNKEAAQIEGSKSFAKQLMKKYDIPTAAYEIISTKEQALAFLKNHSAPIVLKQDGLAAGKGVVVAMTEQDALNAIEEFYADGDTEVVFEEFLEGEEFSLMVFVNEEFIIPFDCIAQDHKRVYNGDTGPNTGGMGAYCPVTHFDPTILTKTNEQISMPISQAMKKEGLEYFGLLYIGVIITVEGPKVIEFNARFGDPECQVLLTRLETDFIDILNALEAKKPIQLSWSEDTVVGVVLASKGYPKSYIKGVSVEGYDGELDYYISGLKQDNGWKTDGGRVMLALGKGRTLEEAVHASYLNVERIKSDGLFYRTDIAHLGIKNNG</sequence>
<dbReference type="SMART" id="SM01209">
    <property type="entry name" value="GARS_A"/>
    <property type="match status" value="1"/>
</dbReference>
<reference evidence="17 18" key="1">
    <citation type="submission" date="2019-01" db="EMBL/GenBank/DDBJ databases">
        <title>Draft genome sequences of the type strains of six Macrococcus species.</title>
        <authorList>
            <person name="Mazhar S."/>
            <person name="Altermann E."/>
            <person name="Hill C."/>
            <person name="Mcauliffe O."/>
        </authorList>
    </citation>
    <scope>NUCLEOTIDE SEQUENCE [LARGE SCALE GENOMIC DNA]</scope>
    <source>
        <strain evidence="17 18">CCM4815</strain>
    </source>
</reference>
<dbReference type="InterPro" id="IPR037123">
    <property type="entry name" value="PRibGlycinamide_synth_C_sf"/>
</dbReference>
<dbReference type="InterPro" id="IPR020561">
    <property type="entry name" value="PRibGlycinamid_synth_ATP-grasp"/>
</dbReference>
<comment type="catalytic activity">
    <reaction evidence="14">
        <text>5-phospho-beta-D-ribosylamine + glycine + ATP = N(1)-(5-phospho-beta-D-ribosyl)glycinamide + ADP + phosphate + H(+)</text>
        <dbReference type="Rhea" id="RHEA:17453"/>
        <dbReference type="ChEBI" id="CHEBI:15378"/>
        <dbReference type="ChEBI" id="CHEBI:30616"/>
        <dbReference type="ChEBI" id="CHEBI:43474"/>
        <dbReference type="ChEBI" id="CHEBI:57305"/>
        <dbReference type="ChEBI" id="CHEBI:58681"/>
        <dbReference type="ChEBI" id="CHEBI:143788"/>
        <dbReference type="ChEBI" id="CHEBI:456216"/>
        <dbReference type="EC" id="6.3.4.13"/>
    </reaction>
</comment>
<evidence type="ECO:0000256" key="14">
    <source>
        <dbReference type="HAMAP-Rule" id="MF_00138"/>
    </source>
</evidence>
<dbReference type="InterPro" id="IPR011761">
    <property type="entry name" value="ATP-grasp"/>
</dbReference>
<dbReference type="Gene3D" id="3.30.470.20">
    <property type="entry name" value="ATP-grasp fold, B domain"/>
    <property type="match status" value="1"/>
</dbReference>
<dbReference type="AlphaFoldDB" id="A0A4R6BVQ1"/>
<dbReference type="GO" id="GO:0006189">
    <property type="term" value="P:'de novo' IMP biosynthetic process"/>
    <property type="evidence" value="ECO:0007669"/>
    <property type="project" value="UniProtKB-UniRule"/>
</dbReference>
<evidence type="ECO:0000256" key="10">
    <source>
        <dbReference type="ARBA" id="ARBA00023211"/>
    </source>
</evidence>
<evidence type="ECO:0000256" key="6">
    <source>
        <dbReference type="ARBA" id="ARBA00022723"/>
    </source>
</evidence>
<evidence type="ECO:0000256" key="2">
    <source>
        <dbReference type="ARBA" id="ARBA00001946"/>
    </source>
</evidence>
<evidence type="ECO:0000256" key="9">
    <source>
        <dbReference type="ARBA" id="ARBA00022840"/>
    </source>
</evidence>
<dbReference type="InterPro" id="IPR011054">
    <property type="entry name" value="Rudment_hybrid_motif"/>
</dbReference>
<dbReference type="Pfam" id="PF01071">
    <property type="entry name" value="GARS_A"/>
    <property type="match status" value="1"/>
</dbReference>
<dbReference type="GO" id="GO:0009113">
    <property type="term" value="P:purine nucleobase biosynthetic process"/>
    <property type="evidence" value="ECO:0007669"/>
    <property type="project" value="InterPro"/>
</dbReference>
<dbReference type="SMART" id="SM01210">
    <property type="entry name" value="GARS_C"/>
    <property type="match status" value="1"/>
</dbReference>
<keyword evidence="7 15" id="KW-0547">Nucleotide-binding</keyword>
<dbReference type="Pfam" id="PF02844">
    <property type="entry name" value="GARS_N"/>
    <property type="match status" value="1"/>
</dbReference>
<feature type="domain" description="ATP-grasp" evidence="16">
    <location>
        <begin position="108"/>
        <end position="310"/>
    </location>
</feature>
<dbReference type="Gene3D" id="3.90.600.10">
    <property type="entry name" value="Phosphoribosylglycinamide synthetase, C-terminal domain"/>
    <property type="match status" value="1"/>
</dbReference>
<dbReference type="OrthoDB" id="9807240at2"/>
<dbReference type="HAMAP" id="MF_00138">
    <property type="entry name" value="GARS"/>
    <property type="match status" value="1"/>
</dbReference>
<evidence type="ECO:0000256" key="7">
    <source>
        <dbReference type="ARBA" id="ARBA00022741"/>
    </source>
</evidence>